<accession>A0A5P9NIP5</accession>
<proteinExistence type="predicted"/>
<evidence type="ECO:0000259" key="2">
    <source>
        <dbReference type="Pfam" id="PF12172"/>
    </source>
</evidence>
<feature type="domain" description="ChsH2 C-terminal OB-fold" evidence="1">
    <location>
        <begin position="247"/>
        <end position="301"/>
    </location>
</feature>
<dbReference type="Gene3D" id="3.10.129.10">
    <property type="entry name" value="Hotdog Thioesterase"/>
    <property type="match status" value="1"/>
</dbReference>
<evidence type="ECO:0000259" key="1">
    <source>
        <dbReference type="Pfam" id="PF01796"/>
    </source>
</evidence>
<dbReference type="InterPro" id="IPR052513">
    <property type="entry name" value="Thioester_dehydratase-like"/>
</dbReference>
<dbReference type="Pfam" id="PF12172">
    <property type="entry name" value="zf-ChsH2"/>
    <property type="match status" value="1"/>
</dbReference>
<feature type="domain" description="ChsH2 rubredoxin-like zinc ribbon" evidence="2">
    <location>
        <begin position="205"/>
        <end position="237"/>
    </location>
</feature>
<evidence type="ECO:0008006" key="6">
    <source>
        <dbReference type="Google" id="ProtNLM"/>
    </source>
</evidence>
<reference evidence="4 5" key="1">
    <citation type="submission" date="2019-02" db="EMBL/GenBank/DDBJ databases">
        <authorList>
            <person name="Li S.-H."/>
        </authorList>
    </citation>
    <scope>NUCLEOTIDE SEQUENCE [LARGE SCALE GENOMIC DNA]</scope>
    <source>
        <strain evidence="4 5">IMCC14385</strain>
    </source>
</reference>
<dbReference type="EMBL" id="CP036422">
    <property type="protein sequence ID" value="QFU75710.1"/>
    <property type="molecule type" value="Genomic_DNA"/>
</dbReference>
<dbReference type="Pfam" id="PF01796">
    <property type="entry name" value="OB_ChsH2_C"/>
    <property type="match status" value="1"/>
</dbReference>
<dbReference type="InterPro" id="IPR002878">
    <property type="entry name" value="ChsH2_C"/>
</dbReference>
<sequence>MTPEEIEALEAQIYAYVGKEVCTATPAKDAVNETMIRHWTEVMGDTNPAYTNPEWAASSKRGKTIAPPAMMYVWNQEGYAVASTGRPSDAQSDLVQLFNDHGYTGVLGTNVKQEYFAEASPGDQVVMEMVIDTISERKATARGTGYFYETLATFSNQNGVKLGTQRFRVLKFIPQEQPAAASSDSALEVPTRIPSPRGHDNKWWWEACDEGRIMIQRCTSCQTLRHPPRPMCGECQSIEWDAIESTLDGEVLSYTCLRHPSIPGYPKDPVCAVIKLDEGTHLVSNIVGCEYEDVSIGMRVKGKVEQVDEKTMLPQFYPGTGGARS</sequence>
<evidence type="ECO:0000313" key="5">
    <source>
        <dbReference type="Proteomes" id="UP000326287"/>
    </source>
</evidence>
<organism evidence="4 5">
    <name type="scientific">Halioglobus maricola</name>
    <dbReference type="NCBI Taxonomy" id="2601894"/>
    <lineage>
        <taxon>Bacteria</taxon>
        <taxon>Pseudomonadati</taxon>
        <taxon>Pseudomonadota</taxon>
        <taxon>Gammaproteobacteria</taxon>
        <taxon>Cellvibrionales</taxon>
        <taxon>Halieaceae</taxon>
        <taxon>Halioglobus</taxon>
    </lineage>
</organism>
<dbReference type="Gene3D" id="6.10.30.10">
    <property type="match status" value="1"/>
</dbReference>
<dbReference type="InterPro" id="IPR012340">
    <property type="entry name" value="NA-bd_OB-fold"/>
</dbReference>
<protein>
    <recommendedName>
        <fullName evidence="6">DNA-binding protein</fullName>
    </recommendedName>
</protein>
<dbReference type="Proteomes" id="UP000326287">
    <property type="component" value="Chromosome"/>
</dbReference>
<dbReference type="PANTHER" id="PTHR34075">
    <property type="entry name" value="BLR3430 PROTEIN"/>
    <property type="match status" value="1"/>
</dbReference>
<dbReference type="SUPFAM" id="SSF54637">
    <property type="entry name" value="Thioesterase/thiol ester dehydrase-isomerase"/>
    <property type="match status" value="1"/>
</dbReference>
<dbReference type="InterPro" id="IPR039569">
    <property type="entry name" value="FAS1-like_DH_region"/>
</dbReference>
<dbReference type="InterPro" id="IPR022002">
    <property type="entry name" value="ChsH2_Znr"/>
</dbReference>
<dbReference type="Pfam" id="PF13452">
    <property type="entry name" value="FAS1_DH_region"/>
    <property type="match status" value="1"/>
</dbReference>
<name>A0A5P9NIP5_9GAMM</name>
<evidence type="ECO:0000313" key="4">
    <source>
        <dbReference type="EMBL" id="QFU75710.1"/>
    </source>
</evidence>
<dbReference type="KEGG" id="halc:EY643_08595"/>
<dbReference type="AlphaFoldDB" id="A0A5P9NIP5"/>
<evidence type="ECO:0000259" key="3">
    <source>
        <dbReference type="Pfam" id="PF13452"/>
    </source>
</evidence>
<dbReference type="OrthoDB" id="3182121at2"/>
<dbReference type="PANTHER" id="PTHR34075:SF5">
    <property type="entry name" value="BLR3430 PROTEIN"/>
    <property type="match status" value="1"/>
</dbReference>
<gene>
    <name evidence="4" type="ORF">EY643_08595</name>
</gene>
<dbReference type="SUPFAM" id="SSF50249">
    <property type="entry name" value="Nucleic acid-binding proteins"/>
    <property type="match status" value="1"/>
</dbReference>
<keyword evidence="5" id="KW-1185">Reference proteome</keyword>
<feature type="domain" description="FAS1-like dehydratase" evidence="3">
    <location>
        <begin position="25"/>
        <end position="162"/>
    </location>
</feature>
<dbReference type="InterPro" id="IPR029069">
    <property type="entry name" value="HotDog_dom_sf"/>
</dbReference>
<dbReference type="RefSeq" id="WP_152661817.1">
    <property type="nucleotide sequence ID" value="NZ_CP036422.1"/>
</dbReference>